<accession>A0A8H7VT57</accession>
<evidence type="ECO:0000259" key="4">
    <source>
        <dbReference type="SMART" id="SM00322"/>
    </source>
</evidence>
<dbReference type="AlphaFoldDB" id="A0A8H7VT57"/>
<name>A0A8H7VT57_9FUNG</name>
<dbReference type="SUPFAM" id="SSF54791">
    <property type="entry name" value="Eukaryotic type KH-domain (KH-domain type I)"/>
    <property type="match status" value="3"/>
</dbReference>
<dbReference type="Gene3D" id="3.30.1370.10">
    <property type="entry name" value="K Homology domain, type 1"/>
    <property type="match status" value="3"/>
</dbReference>
<keyword evidence="1" id="KW-0677">Repeat</keyword>
<feature type="domain" description="K Homology" evidence="4">
    <location>
        <begin position="250"/>
        <end position="321"/>
    </location>
</feature>
<keyword evidence="2" id="KW-0694">RNA-binding</keyword>
<evidence type="ECO:0000256" key="1">
    <source>
        <dbReference type="ARBA" id="ARBA00022737"/>
    </source>
</evidence>
<dbReference type="InterPro" id="IPR004087">
    <property type="entry name" value="KH_dom"/>
</dbReference>
<dbReference type="InterPro" id="IPR036612">
    <property type="entry name" value="KH_dom_type_1_sf"/>
</dbReference>
<comment type="caution">
    <text evidence="5">The sequence shown here is derived from an EMBL/GenBank/DDBJ whole genome shotgun (WGS) entry which is preliminary data.</text>
</comment>
<feature type="region of interest" description="Disordered" evidence="3">
    <location>
        <begin position="332"/>
        <end position="351"/>
    </location>
</feature>
<dbReference type="InterPro" id="IPR004088">
    <property type="entry name" value="KH_dom_type_1"/>
</dbReference>
<evidence type="ECO:0000256" key="2">
    <source>
        <dbReference type="PROSITE-ProRule" id="PRU00117"/>
    </source>
</evidence>
<feature type="domain" description="K Homology" evidence="4">
    <location>
        <begin position="438"/>
        <end position="508"/>
    </location>
</feature>
<sequence length="517" mass="54474">MSTTEVDMNGSPTDRSKRPRLEDGDLDSDYERDGQDDRHPKRQAVPDPETKAPHFAGATDADSDNKHETSGTTTQQNQNSDNNTPTGRSRRKKWEEGGSQDSDDGEDDEVQILLDANNNNNNNNEEAKGTNGTTNNDDVTGAASTSANHFDATGSDAQSLASLPPGVPSVSIRSLVSTKDAGVIIGRGGKNVSEIREMSAARVTISDIIPGAYERILTVSGPVNSVAKAYSLVAQKILSEMSSADNGQEQSLTIRLLVADTRMGTLIGRGGSVIRSIQEHSHARVNASEEPLPMSTERTVTIVGTTDAVQSAIQQISEILAEHPERVNASSTVQYRPQPQGGSASGNMSTRGYHNNMGRVSSAGVNGASANTVAAATSTMNPYGAAMMGHMGGMPMSGANPQFYYQAAAAAAAAGAYGGMPSTSGRQGDYGMAGMVASSQAQQIFIPNEMVGCIIGKGGSKINEIRQLSGSHIKIADPHGNTNERLVTITGTPESNQMALYLLYSRLESEKGRLGLR</sequence>
<feature type="compositionally biased region" description="Low complexity" evidence="3">
    <location>
        <begin position="70"/>
        <end position="86"/>
    </location>
</feature>
<dbReference type="Proteomes" id="UP000646827">
    <property type="component" value="Unassembled WGS sequence"/>
</dbReference>
<gene>
    <name evidence="5" type="ORF">INT45_002081</name>
</gene>
<dbReference type="OrthoDB" id="442947at2759"/>
<dbReference type="GO" id="GO:0003723">
    <property type="term" value="F:RNA binding"/>
    <property type="evidence" value="ECO:0007669"/>
    <property type="project" value="UniProtKB-UniRule"/>
</dbReference>
<organism evidence="5 6">
    <name type="scientific">Circinella minor</name>
    <dbReference type="NCBI Taxonomy" id="1195481"/>
    <lineage>
        <taxon>Eukaryota</taxon>
        <taxon>Fungi</taxon>
        <taxon>Fungi incertae sedis</taxon>
        <taxon>Mucoromycota</taxon>
        <taxon>Mucoromycotina</taxon>
        <taxon>Mucoromycetes</taxon>
        <taxon>Mucorales</taxon>
        <taxon>Lichtheimiaceae</taxon>
        <taxon>Circinella</taxon>
    </lineage>
</organism>
<proteinExistence type="predicted"/>
<feature type="domain" description="K Homology" evidence="4">
    <location>
        <begin position="168"/>
        <end position="238"/>
    </location>
</feature>
<dbReference type="EMBL" id="JAEPRB010000004">
    <property type="protein sequence ID" value="KAG2227843.1"/>
    <property type="molecule type" value="Genomic_DNA"/>
</dbReference>
<evidence type="ECO:0000313" key="6">
    <source>
        <dbReference type="Proteomes" id="UP000646827"/>
    </source>
</evidence>
<dbReference type="PROSITE" id="PS50084">
    <property type="entry name" value="KH_TYPE_1"/>
    <property type="match status" value="3"/>
</dbReference>
<feature type="compositionally biased region" description="Low complexity" evidence="3">
    <location>
        <begin position="116"/>
        <end position="141"/>
    </location>
</feature>
<feature type="region of interest" description="Disordered" evidence="3">
    <location>
        <begin position="1"/>
        <end position="167"/>
    </location>
</feature>
<dbReference type="Pfam" id="PF00013">
    <property type="entry name" value="KH_1"/>
    <property type="match status" value="3"/>
</dbReference>
<reference evidence="5 6" key="1">
    <citation type="submission" date="2020-12" db="EMBL/GenBank/DDBJ databases">
        <title>Metabolic potential, ecology and presence of endohyphal bacteria is reflected in genomic diversity of Mucoromycotina.</title>
        <authorList>
            <person name="Muszewska A."/>
            <person name="Okrasinska A."/>
            <person name="Steczkiewicz K."/>
            <person name="Drgas O."/>
            <person name="Orlowska M."/>
            <person name="Perlinska-Lenart U."/>
            <person name="Aleksandrzak-Piekarczyk T."/>
            <person name="Szatraj K."/>
            <person name="Zielenkiewicz U."/>
            <person name="Pilsyk S."/>
            <person name="Malc E."/>
            <person name="Mieczkowski P."/>
            <person name="Kruszewska J.S."/>
            <person name="Biernat P."/>
            <person name="Pawlowska J."/>
        </authorList>
    </citation>
    <scope>NUCLEOTIDE SEQUENCE [LARGE SCALE GENOMIC DNA]</scope>
    <source>
        <strain evidence="5 6">CBS 142.35</strain>
    </source>
</reference>
<protein>
    <recommendedName>
        <fullName evidence="4">K Homology domain-containing protein</fullName>
    </recommendedName>
</protein>
<feature type="compositionally biased region" description="Polar residues" evidence="3">
    <location>
        <begin position="1"/>
        <end position="13"/>
    </location>
</feature>
<evidence type="ECO:0000313" key="5">
    <source>
        <dbReference type="EMBL" id="KAG2227843.1"/>
    </source>
</evidence>
<feature type="compositionally biased region" description="Acidic residues" evidence="3">
    <location>
        <begin position="101"/>
        <end position="110"/>
    </location>
</feature>
<dbReference type="SMART" id="SM00322">
    <property type="entry name" value="KH"/>
    <property type="match status" value="3"/>
</dbReference>
<feature type="compositionally biased region" description="Basic and acidic residues" evidence="3">
    <location>
        <begin position="14"/>
        <end position="39"/>
    </location>
</feature>
<dbReference type="CDD" id="cd22439">
    <property type="entry name" value="KH-I_PCBP_rpt3"/>
    <property type="match status" value="1"/>
</dbReference>
<dbReference type="PANTHER" id="PTHR10288">
    <property type="entry name" value="KH DOMAIN CONTAINING RNA BINDING PROTEIN"/>
    <property type="match status" value="1"/>
</dbReference>
<evidence type="ECO:0000256" key="3">
    <source>
        <dbReference type="SAM" id="MobiDB-lite"/>
    </source>
</evidence>
<keyword evidence="6" id="KW-1185">Reference proteome</keyword>